<dbReference type="InterPro" id="IPR029063">
    <property type="entry name" value="SAM-dependent_MTases_sf"/>
</dbReference>
<keyword evidence="2" id="KW-0808">Transferase</keyword>
<evidence type="ECO:0000256" key="4">
    <source>
        <dbReference type="SAM" id="MobiDB-lite"/>
    </source>
</evidence>
<evidence type="ECO:0000313" key="5">
    <source>
        <dbReference type="EMBL" id="KAG0709120.1"/>
    </source>
</evidence>
<dbReference type="Pfam" id="PF05724">
    <property type="entry name" value="TPMT"/>
    <property type="match status" value="1"/>
</dbReference>
<organism evidence="5 6">
    <name type="scientific">Chionoecetes opilio</name>
    <name type="common">Atlantic snow crab</name>
    <name type="synonym">Cancer opilio</name>
    <dbReference type="NCBI Taxonomy" id="41210"/>
    <lineage>
        <taxon>Eukaryota</taxon>
        <taxon>Metazoa</taxon>
        <taxon>Ecdysozoa</taxon>
        <taxon>Arthropoda</taxon>
        <taxon>Crustacea</taxon>
        <taxon>Multicrustacea</taxon>
        <taxon>Malacostraca</taxon>
        <taxon>Eumalacostraca</taxon>
        <taxon>Eucarida</taxon>
        <taxon>Decapoda</taxon>
        <taxon>Pleocyemata</taxon>
        <taxon>Brachyura</taxon>
        <taxon>Eubrachyura</taxon>
        <taxon>Majoidea</taxon>
        <taxon>Majidae</taxon>
        <taxon>Chionoecetes</taxon>
    </lineage>
</organism>
<evidence type="ECO:0000256" key="1">
    <source>
        <dbReference type="ARBA" id="ARBA00022603"/>
    </source>
</evidence>
<dbReference type="OrthoDB" id="276151at2759"/>
<dbReference type="GO" id="GO:0008119">
    <property type="term" value="F:thiopurine S-methyltransferase activity"/>
    <property type="evidence" value="ECO:0007669"/>
    <property type="project" value="TreeGrafter"/>
</dbReference>
<reference evidence="5" key="1">
    <citation type="submission" date="2020-07" db="EMBL/GenBank/DDBJ databases">
        <title>The High-quality genome of the commercially important snow crab, Chionoecetes opilio.</title>
        <authorList>
            <person name="Jeong J.-H."/>
            <person name="Ryu S."/>
        </authorList>
    </citation>
    <scope>NUCLEOTIDE SEQUENCE</scope>
    <source>
        <strain evidence="5">MADBK_172401_WGS</strain>
        <tissue evidence="5">Digestive gland</tissue>
    </source>
</reference>
<name>A0A8J4XMM3_CHIOP</name>
<protein>
    <submittedName>
        <fullName evidence="5">Thiopurine S-methyltransferase</fullName>
    </submittedName>
</protein>
<dbReference type="AlphaFoldDB" id="A0A8J4XMM3"/>
<evidence type="ECO:0000256" key="3">
    <source>
        <dbReference type="ARBA" id="ARBA00022691"/>
    </source>
</evidence>
<dbReference type="Gene3D" id="3.40.50.150">
    <property type="entry name" value="Vaccinia Virus protein VP39"/>
    <property type="match status" value="1"/>
</dbReference>
<proteinExistence type="predicted"/>
<evidence type="ECO:0000313" key="6">
    <source>
        <dbReference type="Proteomes" id="UP000770661"/>
    </source>
</evidence>
<dbReference type="GO" id="GO:0032259">
    <property type="term" value="P:methylation"/>
    <property type="evidence" value="ECO:0007669"/>
    <property type="project" value="UniProtKB-KW"/>
</dbReference>
<keyword evidence="6" id="KW-1185">Reference proteome</keyword>
<gene>
    <name evidence="5" type="primary">Tpmt_1</name>
    <name evidence="5" type="ORF">GWK47_023918</name>
</gene>
<dbReference type="PANTHER" id="PTHR10259:SF11">
    <property type="entry name" value="THIOPURINE S-METHYLTRANSFERASE"/>
    <property type="match status" value="1"/>
</dbReference>
<comment type="caution">
    <text evidence="5">The sequence shown here is derived from an EMBL/GenBank/DDBJ whole genome shotgun (WGS) entry which is preliminary data.</text>
</comment>
<dbReference type="PANTHER" id="PTHR10259">
    <property type="entry name" value="THIOPURINE S-METHYLTRANSFERASE"/>
    <property type="match status" value="1"/>
</dbReference>
<evidence type="ECO:0000256" key="2">
    <source>
        <dbReference type="ARBA" id="ARBA00022679"/>
    </source>
</evidence>
<feature type="region of interest" description="Disordered" evidence="4">
    <location>
        <begin position="1"/>
        <end position="24"/>
    </location>
</feature>
<keyword evidence="3" id="KW-0949">S-adenosyl-L-methionine</keyword>
<keyword evidence="1" id="KW-0489">Methyltransferase</keyword>
<dbReference type="SUPFAM" id="SSF53335">
    <property type="entry name" value="S-adenosyl-L-methionine-dependent methyltransferases"/>
    <property type="match status" value="1"/>
</dbReference>
<dbReference type="InterPro" id="IPR008854">
    <property type="entry name" value="TPMT"/>
</dbReference>
<accession>A0A8J4XMM3</accession>
<dbReference type="Proteomes" id="UP000770661">
    <property type="component" value="Unassembled WGS sequence"/>
</dbReference>
<sequence length="261" mass="29487">MGDQDGGHVQCDHSKGKGNPVAHPEMDDALMQKEEWSLDDWVEMYEKVPFNKNQGGPSKELVKYIKALLPSEPARVFVPLCGKSPDMRWLYERGNTVVGVEGVEMPVKEFFESHSDLKHTVEDVSFGKVYKSHDERLQVYVCDFTQIPKGSLGHFDAGFDWGAYTAIRPADRPKYVEVVKDAMGENFRYFLEVCHDGPPDALGLPHSISFRTLKLDFGIKSINQSSGVSLNVWVLATKDISAEWEVDTFFNSFLLLSDKDF</sequence>
<dbReference type="PROSITE" id="PS51585">
    <property type="entry name" value="SAM_MT_TPMT"/>
    <property type="match status" value="1"/>
</dbReference>
<dbReference type="EMBL" id="JACEEZ010024719">
    <property type="protein sequence ID" value="KAG0709120.1"/>
    <property type="molecule type" value="Genomic_DNA"/>
</dbReference>